<evidence type="ECO:0000313" key="3">
    <source>
        <dbReference type="Proteomes" id="UP001172155"/>
    </source>
</evidence>
<proteinExistence type="predicted"/>
<organism evidence="2 3">
    <name type="scientific">Schizothecium vesticola</name>
    <dbReference type="NCBI Taxonomy" id="314040"/>
    <lineage>
        <taxon>Eukaryota</taxon>
        <taxon>Fungi</taxon>
        <taxon>Dikarya</taxon>
        <taxon>Ascomycota</taxon>
        <taxon>Pezizomycotina</taxon>
        <taxon>Sordariomycetes</taxon>
        <taxon>Sordariomycetidae</taxon>
        <taxon>Sordariales</taxon>
        <taxon>Schizotheciaceae</taxon>
        <taxon>Schizothecium</taxon>
    </lineage>
</organism>
<protein>
    <submittedName>
        <fullName evidence="2">Uncharacterized protein</fullName>
    </submittedName>
</protein>
<gene>
    <name evidence="2" type="ORF">B0T18DRAFT_432436</name>
</gene>
<evidence type="ECO:0000256" key="1">
    <source>
        <dbReference type="SAM" id="MobiDB-lite"/>
    </source>
</evidence>
<sequence>MEPDRPLGSYSGTRGVPDEPASLPHIDHTQQGGPNRIRRYLSADEQVRYLNREANYCFRILTKDGEAPDRRSNRKRAPVHRDEATTRHPKTDHFEFMCPYRLKYHIRFNVRNSYDCATKSYVCDGSSSKRDELNELLESWGSIPEYV</sequence>
<evidence type="ECO:0000313" key="2">
    <source>
        <dbReference type="EMBL" id="KAK0741307.1"/>
    </source>
</evidence>
<feature type="region of interest" description="Disordered" evidence="1">
    <location>
        <begin position="67"/>
        <end position="86"/>
    </location>
</feature>
<dbReference type="AlphaFoldDB" id="A0AA40EL11"/>
<dbReference type="EMBL" id="JAUKUD010000006">
    <property type="protein sequence ID" value="KAK0741307.1"/>
    <property type="molecule type" value="Genomic_DNA"/>
</dbReference>
<accession>A0AA40EL11</accession>
<comment type="caution">
    <text evidence="2">The sequence shown here is derived from an EMBL/GenBank/DDBJ whole genome shotgun (WGS) entry which is preliminary data.</text>
</comment>
<name>A0AA40EL11_9PEZI</name>
<keyword evidence="3" id="KW-1185">Reference proteome</keyword>
<feature type="region of interest" description="Disordered" evidence="1">
    <location>
        <begin position="1"/>
        <end position="35"/>
    </location>
</feature>
<reference evidence="2" key="1">
    <citation type="submission" date="2023-06" db="EMBL/GenBank/DDBJ databases">
        <title>Genome-scale phylogeny and comparative genomics of the fungal order Sordariales.</title>
        <authorList>
            <consortium name="Lawrence Berkeley National Laboratory"/>
            <person name="Hensen N."/>
            <person name="Bonometti L."/>
            <person name="Westerberg I."/>
            <person name="Brannstrom I.O."/>
            <person name="Guillou S."/>
            <person name="Cros-Aarteil S."/>
            <person name="Calhoun S."/>
            <person name="Haridas S."/>
            <person name="Kuo A."/>
            <person name="Mondo S."/>
            <person name="Pangilinan J."/>
            <person name="Riley R."/>
            <person name="LaButti K."/>
            <person name="Andreopoulos B."/>
            <person name="Lipzen A."/>
            <person name="Chen C."/>
            <person name="Yanf M."/>
            <person name="Daum C."/>
            <person name="Ng V."/>
            <person name="Clum A."/>
            <person name="Steindorff A."/>
            <person name="Ohm R."/>
            <person name="Martin F."/>
            <person name="Silar P."/>
            <person name="Natvig D."/>
            <person name="Lalanne C."/>
            <person name="Gautier V."/>
            <person name="Ament-velasquez S.L."/>
            <person name="Kruys A."/>
            <person name="Hutchinson M.I."/>
            <person name="Powell A.J."/>
            <person name="Barry K."/>
            <person name="Miller A.N."/>
            <person name="Grigoriev I.V."/>
            <person name="Debuchy R."/>
            <person name="Gladieux P."/>
            <person name="Thoren M.H."/>
            <person name="Johannesson H."/>
        </authorList>
    </citation>
    <scope>NUCLEOTIDE SEQUENCE</scope>
    <source>
        <strain evidence="2">SMH3187-1</strain>
    </source>
</reference>
<dbReference type="Proteomes" id="UP001172155">
    <property type="component" value="Unassembled WGS sequence"/>
</dbReference>